<feature type="transmembrane region" description="Helical" evidence="1">
    <location>
        <begin position="185"/>
        <end position="203"/>
    </location>
</feature>
<dbReference type="EMBL" id="CZDF01000154">
    <property type="protein sequence ID" value="CUR32566.1"/>
    <property type="molecule type" value="Genomic_DNA"/>
</dbReference>
<keyword evidence="1" id="KW-0472">Membrane</keyword>
<evidence type="ECO:0008006" key="4">
    <source>
        <dbReference type="Google" id="ProtNLM"/>
    </source>
</evidence>
<feature type="transmembrane region" description="Helical" evidence="1">
    <location>
        <begin position="308"/>
        <end position="332"/>
    </location>
</feature>
<feature type="transmembrane region" description="Helical" evidence="1">
    <location>
        <begin position="123"/>
        <end position="143"/>
    </location>
</feature>
<proteinExistence type="predicted"/>
<evidence type="ECO:0000313" key="3">
    <source>
        <dbReference type="Proteomes" id="UP000184315"/>
    </source>
</evidence>
<protein>
    <recommendedName>
        <fullName evidence="4">Peptide zinc metalloprotease protein</fullName>
    </recommendedName>
</protein>
<feature type="transmembrane region" description="Helical" evidence="1">
    <location>
        <begin position="241"/>
        <end position="259"/>
    </location>
</feature>
<evidence type="ECO:0000256" key="1">
    <source>
        <dbReference type="SAM" id="Phobius"/>
    </source>
</evidence>
<name>A0A1J1LK53_9CYAN</name>
<keyword evidence="1" id="KW-1133">Transmembrane helix</keyword>
<keyword evidence="1" id="KW-0812">Transmembrane</keyword>
<feature type="transmembrane region" description="Helical" evidence="1">
    <location>
        <begin position="155"/>
        <end position="173"/>
    </location>
</feature>
<feature type="transmembrane region" description="Helical" evidence="1">
    <location>
        <begin position="215"/>
        <end position="235"/>
    </location>
</feature>
<keyword evidence="3" id="KW-1185">Reference proteome</keyword>
<reference evidence="3" key="1">
    <citation type="submission" date="2015-10" db="EMBL/GenBank/DDBJ databases">
        <authorList>
            <person name="Regsiter A."/>
            <person name="william w."/>
        </authorList>
    </citation>
    <scope>NUCLEOTIDE SEQUENCE [LARGE SCALE GENOMIC DNA]</scope>
</reference>
<sequence>MHKKYSLQELQKRLVVETSENRPVYLLLVGNPPKYIRLSVFAYELLYENSLGKSFEEISEIVRQKTGKNLSPSEVEAAYQKVISDLSEIEENKKNQLSGFLLRLPLIPQKIVNKIASYLSVAYYQPVAILLLTIIIVATGFAPRNDLFLRLAKEDLIWGYFFFFISLLFHELGHASACVYYGAEPSNIGLTIYFIFPAFYSDVTDAWRLKRWQRVIIDFGGVFFQLIVGAIYIIFYKFTEWAALKIAILAIASSCILYLNPVFKFDGYWALSDALGVTNLSREPGRIFRHIFSQINNPSNKRLPWSPLMMSFLAIYTVTSFSIIGYFIWLVFPILWRQLLGYPLVITTFIEKLFTSPNQLGFEQITSFLTSTLMVGILLLIGWKFIQFLLTAMRRLLKK</sequence>
<dbReference type="AlphaFoldDB" id="A0A1J1LK53"/>
<dbReference type="STRING" id="671072.PL9214490113"/>
<gene>
    <name evidence="2" type="ORF">PL9214490113</name>
</gene>
<dbReference type="OrthoDB" id="9800627at2"/>
<dbReference type="RefSeq" id="WP_072719297.1">
    <property type="nucleotide sequence ID" value="NZ_LN889801.1"/>
</dbReference>
<feature type="transmembrane region" description="Helical" evidence="1">
    <location>
        <begin position="368"/>
        <end position="390"/>
    </location>
</feature>
<dbReference type="Proteomes" id="UP000184315">
    <property type="component" value="Unassembled WGS sequence"/>
</dbReference>
<organism evidence="2 3">
    <name type="scientific">Planktothrix tepida PCC 9214</name>
    <dbReference type="NCBI Taxonomy" id="671072"/>
    <lineage>
        <taxon>Bacteria</taxon>
        <taxon>Bacillati</taxon>
        <taxon>Cyanobacteriota</taxon>
        <taxon>Cyanophyceae</taxon>
        <taxon>Oscillatoriophycideae</taxon>
        <taxon>Oscillatoriales</taxon>
        <taxon>Microcoleaceae</taxon>
        <taxon>Planktothrix</taxon>
    </lineage>
</organism>
<accession>A0A1J1LK53</accession>
<evidence type="ECO:0000313" key="2">
    <source>
        <dbReference type="EMBL" id="CUR32566.1"/>
    </source>
</evidence>